<dbReference type="InterPro" id="IPR029063">
    <property type="entry name" value="SAM-dependent_MTases_sf"/>
</dbReference>
<evidence type="ECO:0000313" key="14">
    <source>
        <dbReference type="Ensembl" id="ENSMMSP00000014359.1"/>
    </source>
</evidence>
<dbReference type="SUPFAM" id="SSF53335">
    <property type="entry name" value="S-adenosyl-L-methionine-dependent methyltransferases"/>
    <property type="match status" value="1"/>
</dbReference>
<evidence type="ECO:0000256" key="6">
    <source>
        <dbReference type="ARBA" id="ARBA00022603"/>
    </source>
</evidence>
<evidence type="ECO:0000256" key="12">
    <source>
        <dbReference type="ARBA" id="ARBA00061919"/>
    </source>
</evidence>
<dbReference type="GO" id="GO:0005654">
    <property type="term" value="C:nucleoplasm"/>
    <property type="evidence" value="ECO:0007669"/>
    <property type="project" value="Ensembl"/>
</dbReference>
<dbReference type="GO" id="GO:0032259">
    <property type="term" value="P:methylation"/>
    <property type="evidence" value="ECO:0007669"/>
    <property type="project" value="UniProtKB-KW"/>
</dbReference>
<dbReference type="Gene3D" id="3.40.50.150">
    <property type="entry name" value="Vaccinia Virus protein VP39"/>
    <property type="match status" value="1"/>
</dbReference>
<comment type="subunit">
    <text evidence="12">Monomer. Interacts with HSP90, probably as a client.</text>
</comment>
<dbReference type="GO" id="GO:0005730">
    <property type="term" value="C:nucleolus"/>
    <property type="evidence" value="ECO:0007669"/>
    <property type="project" value="Ensembl"/>
</dbReference>
<keyword evidence="7" id="KW-0808">Transferase</keyword>
<dbReference type="PROSITE" id="PS51610">
    <property type="entry name" value="SAM_CLNMT"/>
    <property type="match status" value="1"/>
</dbReference>
<dbReference type="AlphaFoldDB" id="A0A8C6DDG2"/>
<dbReference type="FunFam" id="3.40.50.150:FF:000140">
    <property type="entry name" value="Calmodulin-lysine N-methyltransferase"/>
    <property type="match status" value="1"/>
</dbReference>
<dbReference type="EC" id="2.1.1.60" evidence="3"/>
<evidence type="ECO:0000256" key="9">
    <source>
        <dbReference type="ARBA" id="ARBA00023242"/>
    </source>
</evidence>
<evidence type="ECO:0000256" key="13">
    <source>
        <dbReference type="SAM" id="MobiDB-lite"/>
    </source>
</evidence>
<comment type="function">
    <text evidence="11">Catalyzes the trimethylation of 'Lys-116' in calmodulin.</text>
</comment>
<evidence type="ECO:0000256" key="10">
    <source>
        <dbReference type="ARBA" id="ARBA00051756"/>
    </source>
</evidence>
<dbReference type="Proteomes" id="UP000694544">
    <property type="component" value="Unplaced"/>
</dbReference>
<feature type="compositionally biased region" description="Low complexity" evidence="13">
    <location>
        <begin position="8"/>
        <end position="31"/>
    </location>
</feature>
<evidence type="ECO:0000256" key="8">
    <source>
        <dbReference type="ARBA" id="ARBA00022691"/>
    </source>
</evidence>
<dbReference type="PANTHER" id="PTHR13539:SF3">
    <property type="entry name" value="CALMODULIN-LYSINE N-METHYLTRANSFERASE"/>
    <property type="match status" value="1"/>
</dbReference>
<keyword evidence="6" id="KW-0489">Methyltransferase</keyword>
<dbReference type="GO" id="GO:0031072">
    <property type="term" value="F:heat shock protein binding"/>
    <property type="evidence" value="ECO:0007669"/>
    <property type="project" value="Ensembl"/>
</dbReference>
<dbReference type="PANTHER" id="PTHR13539">
    <property type="entry name" value="CALMODULIN-LYSINE N-METHYLTRANSFERASE"/>
    <property type="match status" value="1"/>
</dbReference>
<accession>A0A8C6DDG2</accession>
<evidence type="ECO:0000256" key="3">
    <source>
        <dbReference type="ARBA" id="ARBA00011914"/>
    </source>
</evidence>
<evidence type="ECO:0000256" key="2">
    <source>
        <dbReference type="ARBA" id="ARBA00004496"/>
    </source>
</evidence>
<evidence type="ECO:0000256" key="5">
    <source>
        <dbReference type="ARBA" id="ARBA00022490"/>
    </source>
</evidence>
<comment type="catalytic activity">
    <reaction evidence="10">
        <text>[calmodulin]-L-lysine + S-adenosyl-L-methionine = [calmodulin]-N(6)-methyl-L-lysine + S-adenosyl-L-homocysteine + H(+)</text>
        <dbReference type="Rhea" id="RHEA:21556"/>
        <dbReference type="Rhea" id="RHEA-COMP:11360"/>
        <dbReference type="Rhea" id="RHEA-COMP:11361"/>
        <dbReference type="ChEBI" id="CHEBI:15378"/>
        <dbReference type="ChEBI" id="CHEBI:29969"/>
        <dbReference type="ChEBI" id="CHEBI:57856"/>
        <dbReference type="ChEBI" id="CHEBI:59789"/>
        <dbReference type="ChEBI" id="CHEBI:61929"/>
        <dbReference type="EC" id="2.1.1.60"/>
    </reaction>
</comment>
<proteinExistence type="predicted"/>
<dbReference type="GO" id="GO:0018025">
    <property type="term" value="F:calmodulin-lysine N-methyltransferase activity"/>
    <property type="evidence" value="ECO:0007669"/>
    <property type="project" value="UniProtKB-EC"/>
</dbReference>
<dbReference type="GO" id="GO:0005737">
    <property type="term" value="C:cytoplasm"/>
    <property type="evidence" value="ECO:0007669"/>
    <property type="project" value="UniProtKB-SubCell"/>
</dbReference>
<dbReference type="GO" id="GO:0007005">
    <property type="term" value="P:mitochondrion organization"/>
    <property type="evidence" value="ECO:0007669"/>
    <property type="project" value="Ensembl"/>
</dbReference>
<gene>
    <name evidence="14" type="primary">CAMKMT</name>
</gene>
<dbReference type="CDD" id="cd02440">
    <property type="entry name" value="AdoMet_MTases"/>
    <property type="match status" value="1"/>
</dbReference>
<dbReference type="GO" id="GO:0032991">
    <property type="term" value="C:protein-containing complex"/>
    <property type="evidence" value="ECO:0007669"/>
    <property type="project" value="Ensembl"/>
</dbReference>
<comment type="subcellular location">
    <subcellularLocation>
        <location evidence="2">Cytoplasm</location>
    </subcellularLocation>
    <subcellularLocation>
        <location evidence="1">Nucleus</location>
    </subcellularLocation>
</comment>
<evidence type="ECO:0000256" key="11">
    <source>
        <dbReference type="ARBA" id="ARBA00055351"/>
    </source>
</evidence>
<organism evidence="14 15">
    <name type="scientific">Moschus moschiferus</name>
    <name type="common">Siberian musk deer</name>
    <name type="synonym">Moschus sibiricus</name>
    <dbReference type="NCBI Taxonomy" id="68415"/>
    <lineage>
        <taxon>Eukaryota</taxon>
        <taxon>Metazoa</taxon>
        <taxon>Chordata</taxon>
        <taxon>Craniata</taxon>
        <taxon>Vertebrata</taxon>
        <taxon>Euteleostomi</taxon>
        <taxon>Mammalia</taxon>
        <taxon>Eutheria</taxon>
        <taxon>Laurasiatheria</taxon>
        <taxon>Artiodactyla</taxon>
        <taxon>Ruminantia</taxon>
        <taxon>Pecora</taxon>
        <taxon>Moschidae</taxon>
        <taxon>Moschus</taxon>
    </lineage>
</organism>
<dbReference type="Pfam" id="PF10294">
    <property type="entry name" value="Methyltransf_16"/>
    <property type="match status" value="1"/>
</dbReference>
<sequence>MESQVSDAAAGQAEQTAGEGQANSGAAPGPAASAPLGAARWKLLRQVLKKKHLDDCLRHISVRRFESFNLFSVTEVKKRETEEEAGAWVQYTSIFYPEYSIFLRHNSGSLNVEDVLTSFDNTGNVCIWPAEEVLAYYCLKHSSIFRDLAVCELGGGMTCLAGLMVAISADVKEVLLTDGNEKAIRNVTDIITRNQKAGVFKTGNISSCVLRWDNETDVSQLEGHFDIVMCADCLFLDQYRASLVDAIKRLLQPRGKAMVFAPRRGNTLNQFCNLAEKAGFSIQRHENYDEHISNFHSKLKKENQDVYEENLHFPLLLILTKDG</sequence>
<dbReference type="Ensembl" id="ENSMMST00000015849.1">
    <property type="protein sequence ID" value="ENSMMSP00000014359.1"/>
    <property type="gene ID" value="ENSMMSG00000010953.1"/>
</dbReference>
<name>A0A8C6DDG2_MOSMO</name>
<keyword evidence="8" id="KW-0949">S-adenosyl-L-methionine</keyword>
<evidence type="ECO:0000256" key="1">
    <source>
        <dbReference type="ARBA" id="ARBA00004123"/>
    </source>
</evidence>
<evidence type="ECO:0000313" key="15">
    <source>
        <dbReference type="Proteomes" id="UP000694544"/>
    </source>
</evidence>
<keyword evidence="5" id="KW-0963">Cytoplasm</keyword>
<feature type="region of interest" description="Disordered" evidence="13">
    <location>
        <begin position="1"/>
        <end position="31"/>
    </location>
</feature>
<protein>
    <recommendedName>
        <fullName evidence="4">Calmodulin-lysine N-methyltransferase</fullName>
        <ecNumber evidence="3">2.1.1.60</ecNumber>
    </recommendedName>
</protein>
<evidence type="ECO:0000256" key="4">
    <source>
        <dbReference type="ARBA" id="ARBA00020594"/>
    </source>
</evidence>
<reference evidence="14" key="2">
    <citation type="submission" date="2025-09" db="UniProtKB">
        <authorList>
            <consortium name="Ensembl"/>
        </authorList>
    </citation>
    <scope>IDENTIFICATION</scope>
</reference>
<dbReference type="InterPro" id="IPR025800">
    <property type="entry name" value="CaM-Lys-N-MeTrfase"/>
</dbReference>
<keyword evidence="9" id="KW-0539">Nucleus</keyword>
<keyword evidence="15" id="KW-1185">Reference proteome</keyword>
<dbReference type="GeneTree" id="ENSGT00390000002168"/>
<dbReference type="InterPro" id="IPR019410">
    <property type="entry name" value="Methyltransf_16"/>
</dbReference>
<reference evidence="14" key="1">
    <citation type="submission" date="2025-08" db="UniProtKB">
        <authorList>
            <consortium name="Ensembl"/>
        </authorList>
    </citation>
    <scope>IDENTIFICATION</scope>
</reference>
<evidence type="ECO:0000256" key="7">
    <source>
        <dbReference type="ARBA" id="ARBA00022679"/>
    </source>
</evidence>